<dbReference type="EMBL" id="QRDZ01000031">
    <property type="protein sequence ID" value="RED59489.1"/>
    <property type="molecule type" value="Genomic_DNA"/>
</dbReference>
<dbReference type="InterPro" id="IPR013249">
    <property type="entry name" value="RNA_pol_sigma70_r4_t2"/>
</dbReference>
<dbReference type="GO" id="GO:0003677">
    <property type="term" value="F:DNA binding"/>
    <property type="evidence" value="ECO:0007669"/>
    <property type="project" value="UniProtKB-KW"/>
</dbReference>
<name>A0A3D9ID66_9BACL</name>
<feature type="domain" description="RNA polymerase sigma-70 region 2" evidence="7">
    <location>
        <begin position="11"/>
        <end position="76"/>
    </location>
</feature>
<sequence>MDDKARIEQWFTTYGSDIHHFLVYYTGRSQAEDLVQEVFVKALKGSRKYQGRANPKTWLISIARRVAIDEYRKRRRSRLLPLRLLGERKASEATPEDLAIHRQDIADVYRTVMKLKRTYRDVLLLRIMQQLSTTETAEVLGWTTAQVDVTLHRAIRKARSIHGALEGGVKHAETIKRR</sequence>
<dbReference type="PANTHER" id="PTHR43133:SF60">
    <property type="entry name" value="RNA POLYMERASE SIGMA FACTOR SIGV"/>
    <property type="match status" value="1"/>
</dbReference>
<dbReference type="AlphaFoldDB" id="A0A3D9ID66"/>
<evidence type="ECO:0000313" key="10">
    <source>
        <dbReference type="Proteomes" id="UP000256977"/>
    </source>
</evidence>
<dbReference type="PROSITE" id="PS01063">
    <property type="entry name" value="SIGMA70_ECF"/>
    <property type="match status" value="1"/>
</dbReference>
<dbReference type="InterPro" id="IPR014284">
    <property type="entry name" value="RNA_pol_sigma-70_dom"/>
</dbReference>
<evidence type="ECO:0000259" key="7">
    <source>
        <dbReference type="Pfam" id="PF04542"/>
    </source>
</evidence>
<evidence type="ECO:0000256" key="4">
    <source>
        <dbReference type="ARBA" id="ARBA00023125"/>
    </source>
</evidence>
<evidence type="ECO:0000256" key="5">
    <source>
        <dbReference type="ARBA" id="ARBA00023163"/>
    </source>
</evidence>
<comment type="similarity">
    <text evidence="1 6">Belongs to the sigma-70 factor family. ECF subfamily.</text>
</comment>
<evidence type="ECO:0000256" key="2">
    <source>
        <dbReference type="ARBA" id="ARBA00023015"/>
    </source>
</evidence>
<dbReference type="InterPro" id="IPR000838">
    <property type="entry name" value="RNA_pol_sigma70_ECF_CS"/>
</dbReference>
<keyword evidence="5 6" id="KW-0804">Transcription</keyword>
<dbReference type="InterPro" id="IPR039425">
    <property type="entry name" value="RNA_pol_sigma-70-like"/>
</dbReference>
<organism evidence="9 10">
    <name type="scientific">Cohnella phaseoli</name>
    <dbReference type="NCBI Taxonomy" id="456490"/>
    <lineage>
        <taxon>Bacteria</taxon>
        <taxon>Bacillati</taxon>
        <taxon>Bacillota</taxon>
        <taxon>Bacilli</taxon>
        <taxon>Bacillales</taxon>
        <taxon>Paenibacillaceae</taxon>
        <taxon>Cohnella</taxon>
    </lineage>
</organism>
<dbReference type="SUPFAM" id="SSF88946">
    <property type="entry name" value="Sigma2 domain of RNA polymerase sigma factors"/>
    <property type="match status" value="1"/>
</dbReference>
<gene>
    <name evidence="9" type="ORF">DFP98_13183</name>
</gene>
<dbReference type="NCBIfam" id="TIGR02937">
    <property type="entry name" value="sigma70-ECF"/>
    <property type="match status" value="1"/>
</dbReference>
<dbReference type="SUPFAM" id="SSF88659">
    <property type="entry name" value="Sigma3 and sigma4 domains of RNA polymerase sigma factors"/>
    <property type="match status" value="1"/>
</dbReference>
<dbReference type="InterPro" id="IPR007627">
    <property type="entry name" value="RNA_pol_sigma70_r2"/>
</dbReference>
<dbReference type="GO" id="GO:0016987">
    <property type="term" value="F:sigma factor activity"/>
    <property type="evidence" value="ECO:0007669"/>
    <property type="project" value="UniProtKB-KW"/>
</dbReference>
<dbReference type="Gene3D" id="1.10.10.10">
    <property type="entry name" value="Winged helix-like DNA-binding domain superfamily/Winged helix DNA-binding domain"/>
    <property type="match status" value="1"/>
</dbReference>
<proteinExistence type="inferred from homology"/>
<keyword evidence="3 6" id="KW-0731">Sigma factor</keyword>
<reference evidence="9 10" key="1">
    <citation type="submission" date="2018-07" db="EMBL/GenBank/DDBJ databases">
        <title>Genomic Encyclopedia of Type Strains, Phase III (KMG-III): the genomes of soil and plant-associated and newly described type strains.</title>
        <authorList>
            <person name="Whitman W."/>
        </authorList>
    </citation>
    <scope>NUCLEOTIDE SEQUENCE [LARGE SCALE GENOMIC DNA]</scope>
    <source>
        <strain evidence="9 10">CECT 7287</strain>
    </source>
</reference>
<keyword evidence="4 6" id="KW-0238">DNA-binding</keyword>
<dbReference type="Pfam" id="PF08281">
    <property type="entry name" value="Sigma70_r4_2"/>
    <property type="match status" value="1"/>
</dbReference>
<evidence type="ECO:0000256" key="3">
    <source>
        <dbReference type="ARBA" id="ARBA00023082"/>
    </source>
</evidence>
<dbReference type="GO" id="GO:0006950">
    <property type="term" value="P:response to stress"/>
    <property type="evidence" value="ECO:0007669"/>
    <property type="project" value="UniProtKB-ARBA"/>
</dbReference>
<keyword evidence="2 6" id="KW-0805">Transcription regulation</keyword>
<dbReference type="Pfam" id="PF04542">
    <property type="entry name" value="Sigma70_r2"/>
    <property type="match status" value="1"/>
</dbReference>
<evidence type="ECO:0000313" key="9">
    <source>
        <dbReference type="EMBL" id="RED59489.1"/>
    </source>
</evidence>
<dbReference type="Proteomes" id="UP000256977">
    <property type="component" value="Unassembled WGS sequence"/>
</dbReference>
<protein>
    <recommendedName>
        <fullName evidence="6">RNA polymerase sigma factor</fullName>
    </recommendedName>
</protein>
<dbReference type="GO" id="GO:0006352">
    <property type="term" value="P:DNA-templated transcription initiation"/>
    <property type="evidence" value="ECO:0007669"/>
    <property type="project" value="InterPro"/>
</dbReference>
<evidence type="ECO:0000256" key="6">
    <source>
        <dbReference type="RuleBase" id="RU000716"/>
    </source>
</evidence>
<comment type="caution">
    <text evidence="9">The sequence shown here is derived from an EMBL/GenBank/DDBJ whole genome shotgun (WGS) entry which is preliminary data.</text>
</comment>
<dbReference type="PANTHER" id="PTHR43133">
    <property type="entry name" value="RNA POLYMERASE ECF-TYPE SIGMA FACTO"/>
    <property type="match status" value="1"/>
</dbReference>
<evidence type="ECO:0000259" key="8">
    <source>
        <dbReference type="Pfam" id="PF08281"/>
    </source>
</evidence>
<dbReference type="Gene3D" id="1.10.1740.10">
    <property type="match status" value="1"/>
</dbReference>
<dbReference type="InterPro" id="IPR013325">
    <property type="entry name" value="RNA_pol_sigma_r2"/>
</dbReference>
<evidence type="ECO:0000256" key="1">
    <source>
        <dbReference type="ARBA" id="ARBA00010641"/>
    </source>
</evidence>
<feature type="domain" description="RNA polymerase sigma factor 70 region 4 type 2" evidence="8">
    <location>
        <begin position="107"/>
        <end position="157"/>
    </location>
</feature>
<accession>A0A3D9ID66</accession>
<dbReference type="InterPro" id="IPR036388">
    <property type="entry name" value="WH-like_DNA-bd_sf"/>
</dbReference>
<dbReference type="RefSeq" id="WP_116064313.1">
    <property type="nucleotide sequence ID" value="NZ_QRDZ01000031.1"/>
</dbReference>
<dbReference type="InterPro" id="IPR013324">
    <property type="entry name" value="RNA_pol_sigma_r3/r4-like"/>
</dbReference>
<keyword evidence="10" id="KW-1185">Reference proteome</keyword>
<dbReference type="OrthoDB" id="2470088at2"/>